<keyword evidence="3" id="KW-1185">Reference proteome</keyword>
<gene>
    <name evidence="2" type="ORF">K469DRAFT_607678</name>
</gene>
<dbReference type="PROSITE" id="PS50011">
    <property type="entry name" value="PROTEIN_KINASE_DOM"/>
    <property type="match status" value="1"/>
</dbReference>
<proteinExistence type="predicted"/>
<name>A0A6A6DB21_9PEZI</name>
<dbReference type="PROSITE" id="PS00108">
    <property type="entry name" value="PROTEIN_KINASE_ST"/>
    <property type="match status" value="1"/>
</dbReference>
<dbReference type="Gene3D" id="1.10.510.10">
    <property type="entry name" value="Transferase(Phosphotransferase) domain 1"/>
    <property type="match status" value="1"/>
</dbReference>
<dbReference type="GO" id="GO:0005524">
    <property type="term" value="F:ATP binding"/>
    <property type="evidence" value="ECO:0007669"/>
    <property type="project" value="InterPro"/>
</dbReference>
<dbReference type="InterPro" id="IPR008271">
    <property type="entry name" value="Ser/Thr_kinase_AS"/>
</dbReference>
<evidence type="ECO:0000259" key="1">
    <source>
        <dbReference type="PROSITE" id="PS50011"/>
    </source>
</evidence>
<dbReference type="GO" id="GO:0004672">
    <property type="term" value="F:protein kinase activity"/>
    <property type="evidence" value="ECO:0007669"/>
    <property type="project" value="InterPro"/>
</dbReference>
<dbReference type="Proteomes" id="UP000800200">
    <property type="component" value="Unassembled WGS sequence"/>
</dbReference>
<dbReference type="InterPro" id="IPR000719">
    <property type="entry name" value="Prot_kinase_dom"/>
</dbReference>
<dbReference type="EMBL" id="ML994711">
    <property type="protein sequence ID" value="KAF2176305.1"/>
    <property type="molecule type" value="Genomic_DNA"/>
</dbReference>
<dbReference type="AlphaFoldDB" id="A0A6A6DB21"/>
<evidence type="ECO:0000313" key="2">
    <source>
        <dbReference type="EMBL" id="KAF2176305.1"/>
    </source>
</evidence>
<evidence type="ECO:0000313" key="3">
    <source>
        <dbReference type="Proteomes" id="UP000800200"/>
    </source>
</evidence>
<protein>
    <recommendedName>
        <fullName evidence="1">Protein kinase domain-containing protein</fullName>
    </recommendedName>
</protein>
<sequence>MGRRYYSKIPHFSRVRPVLRFRLALVALLLILFQQQQLYWLYRNALLAKYSPTDFNGFYRAKELLHKVFRNELNDWHLQEELLAKQNEWTMLGSGWEGKTFVFNDSVIKTFVPGRSPFRNCFIDKPGSLINRWPTEIPASLLLGRRIKHKRPRRSVLRSEDNAIESLLPVKTWFMASSDGYSSPEWHLVTALIHGGDLNMLAKETRSKQPENFRKVDALFRPSFNSLLRVLDGLHYDGFCHDDIKPGNIFVENGTRWILGDLGNVRHVSHPYHSSRLWLHDNHQLPDCRANDALRALKTYLQFIRIASNDSEAFDEALVEGKEPLSRLLWWTIQDSSTMTAAELRERSAEVESPQRPPRFYPRLNVGPPAIRYPRFEIFYSRKSIRAHVVEHVLSTRISETFARWNAMTWLFGVPISSC</sequence>
<dbReference type="SUPFAM" id="SSF56112">
    <property type="entry name" value="Protein kinase-like (PK-like)"/>
    <property type="match status" value="1"/>
</dbReference>
<reference evidence="2" key="1">
    <citation type="journal article" date="2020" name="Stud. Mycol.">
        <title>101 Dothideomycetes genomes: a test case for predicting lifestyles and emergence of pathogens.</title>
        <authorList>
            <person name="Haridas S."/>
            <person name="Albert R."/>
            <person name="Binder M."/>
            <person name="Bloem J."/>
            <person name="Labutti K."/>
            <person name="Salamov A."/>
            <person name="Andreopoulos B."/>
            <person name="Baker S."/>
            <person name="Barry K."/>
            <person name="Bills G."/>
            <person name="Bluhm B."/>
            <person name="Cannon C."/>
            <person name="Castanera R."/>
            <person name="Culley D."/>
            <person name="Daum C."/>
            <person name="Ezra D."/>
            <person name="Gonzalez J."/>
            <person name="Henrissat B."/>
            <person name="Kuo A."/>
            <person name="Liang C."/>
            <person name="Lipzen A."/>
            <person name="Lutzoni F."/>
            <person name="Magnuson J."/>
            <person name="Mondo S."/>
            <person name="Nolan M."/>
            <person name="Ohm R."/>
            <person name="Pangilinan J."/>
            <person name="Park H.-J."/>
            <person name="Ramirez L."/>
            <person name="Alfaro M."/>
            <person name="Sun H."/>
            <person name="Tritt A."/>
            <person name="Yoshinaga Y."/>
            <person name="Zwiers L.-H."/>
            <person name="Turgeon B."/>
            <person name="Goodwin S."/>
            <person name="Spatafora J."/>
            <person name="Crous P."/>
            <person name="Grigoriev I."/>
        </authorList>
    </citation>
    <scope>NUCLEOTIDE SEQUENCE</scope>
    <source>
        <strain evidence="2">CBS 207.26</strain>
    </source>
</reference>
<dbReference type="OrthoDB" id="5337378at2759"/>
<feature type="domain" description="Protein kinase" evidence="1">
    <location>
        <begin position="86"/>
        <end position="419"/>
    </location>
</feature>
<accession>A0A6A6DB21</accession>
<dbReference type="InterPro" id="IPR011009">
    <property type="entry name" value="Kinase-like_dom_sf"/>
</dbReference>
<organism evidence="2 3">
    <name type="scientific">Zopfia rhizophila CBS 207.26</name>
    <dbReference type="NCBI Taxonomy" id="1314779"/>
    <lineage>
        <taxon>Eukaryota</taxon>
        <taxon>Fungi</taxon>
        <taxon>Dikarya</taxon>
        <taxon>Ascomycota</taxon>
        <taxon>Pezizomycotina</taxon>
        <taxon>Dothideomycetes</taxon>
        <taxon>Dothideomycetes incertae sedis</taxon>
        <taxon>Zopfiaceae</taxon>
        <taxon>Zopfia</taxon>
    </lineage>
</organism>